<dbReference type="NCBIfam" id="TIGR01512">
    <property type="entry name" value="ATPase-IB2_Cd"/>
    <property type="match status" value="1"/>
</dbReference>
<keyword evidence="11 14" id="KW-0472">Membrane</keyword>
<keyword evidence="5 14" id="KW-0812">Transmembrane</keyword>
<evidence type="ECO:0000256" key="6">
    <source>
        <dbReference type="ARBA" id="ARBA00022723"/>
    </source>
</evidence>
<feature type="transmembrane region" description="Helical" evidence="14">
    <location>
        <begin position="343"/>
        <end position="370"/>
    </location>
</feature>
<dbReference type="NCBIfam" id="TIGR01525">
    <property type="entry name" value="ATPase-IB_hvy"/>
    <property type="match status" value="1"/>
</dbReference>
<dbReference type="InterPro" id="IPR008250">
    <property type="entry name" value="ATPase_P-typ_transduc_dom_A_sf"/>
</dbReference>
<evidence type="ECO:0000256" key="1">
    <source>
        <dbReference type="ARBA" id="ARBA00004141"/>
    </source>
</evidence>
<dbReference type="NCBIfam" id="TIGR01494">
    <property type="entry name" value="ATPase_P-type"/>
    <property type="match status" value="1"/>
</dbReference>
<dbReference type="PROSITE" id="PS50846">
    <property type="entry name" value="HMA_2"/>
    <property type="match status" value="1"/>
</dbReference>
<evidence type="ECO:0000256" key="4">
    <source>
        <dbReference type="ARBA" id="ARBA00022553"/>
    </source>
</evidence>
<dbReference type="PANTHER" id="PTHR48085">
    <property type="entry name" value="CADMIUM/ZINC-TRANSPORTING ATPASE HMA2-RELATED"/>
    <property type="match status" value="1"/>
</dbReference>
<reference evidence="17" key="1">
    <citation type="journal article" date="2023" name="Antibiotics">
        <title>Genomic Characterization of Antibiotic-Resistant Campylobacterales Isolated from Chilean Poultry Meat.</title>
        <authorList>
            <person name="Concha-Toloza M."/>
            <person name="Lopez-Cantillo M."/>
            <person name="Molina-Mora J.A."/>
            <person name="Collado L."/>
        </authorList>
    </citation>
    <scope>NUCLEOTIDE SEQUENCE</scope>
    <source>
        <strain evidence="17">FR1p153A2</strain>
    </source>
</reference>
<keyword evidence="10 14" id="KW-1133">Transmembrane helix</keyword>
<dbReference type="InterPro" id="IPR006121">
    <property type="entry name" value="HMA_dom"/>
</dbReference>
<evidence type="ECO:0000256" key="14">
    <source>
        <dbReference type="RuleBase" id="RU362081"/>
    </source>
</evidence>
<dbReference type="CDD" id="cd00371">
    <property type="entry name" value="HMA"/>
    <property type="match status" value="1"/>
</dbReference>
<dbReference type="PRINTS" id="PR00941">
    <property type="entry name" value="CDATPASE"/>
</dbReference>
<dbReference type="Gene3D" id="3.30.70.100">
    <property type="match status" value="1"/>
</dbReference>
<dbReference type="GO" id="GO:0046872">
    <property type="term" value="F:metal ion binding"/>
    <property type="evidence" value="ECO:0007669"/>
    <property type="project" value="UniProtKB-KW"/>
</dbReference>
<evidence type="ECO:0000313" key="17">
    <source>
        <dbReference type="EMBL" id="MDK2042000.1"/>
    </source>
</evidence>
<dbReference type="GO" id="GO:0005524">
    <property type="term" value="F:ATP binding"/>
    <property type="evidence" value="ECO:0007669"/>
    <property type="project" value="UniProtKB-UniRule"/>
</dbReference>
<feature type="transmembrane region" description="Helical" evidence="14">
    <location>
        <begin position="311"/>
        <end position="331"/>
    </location>
</feature>
<evidence type="ECO:0000256" key="2">
    <source>
        <dbReference type="ARBA" id="ARBA00004236"/>
    </source>
</evidence>
<dbReference type="Gene3D" id="3.40.50.1000">
    <property type="entry name" value="HAD superfamily/HAD-like"/>
    <property type="match status" value="1"/>
</dbReference>
<feature type="coiled-coil region" evidence="15">
    <location>
        <begin position="44"/>
        <end position="71"/>
    </location>
</feature>
<dbReference type="InterPro" id="IPR044492">
    <property type="entry name" value="P_typ_ATPase_HD_dom"/>
</dbReference>
<evidence type="ECO:0000256" key="15">
    <source>
        <dbReference type="SAM" id="Coils"/>
    </source>
</evidence>
<feature type="transmembrane region" description="Helical" evidence="14">
    <location>
        <begin position="142"/>
        <end position="168"/>
    </location>
</feature>
<dbReference type="GO" id="GO:0016463">
    <property type="term" value="F:P-type zinc transporter activity"/>
    <property type="evidence" value="ECO:0007669"/>
    <property type="project" value="UniProtKB-EC"/>
</dbReference>
<dbReference type="SFLD" id="SFLDS00003">
    <property type="entry name" value="Haloacid_Dehalogenase"/>
    <property type="match status" value="1"/>
</dbReference>
<evidence type="ECO:0000256" key="12">
    <source>
        <dbReference type="ARBA" id="ARBA00039097"/>
    </source>
</evidence>
<dbReference type="GO" id="GO:0015086">
    <property type="term" value="F:cadmium ion transmembrane transporter activity"/>
    <property type="evidence" value="ECO:0007669"/>
    <property type="project" value="TreeGrafter"/>
</dbReference>
<dbReference type="Pfam" id="PF00702">
    <property type="entry name" value="Hydrolase"/>
    <property type="match status" value="1"/>
</dbReference>
<reference evidence="17" key="2">
    <citation type="submission" date="2023-02" db="EMBL/GenBank/DDBJ databases">
        <authorList>
            <person name="Concha-Toloza M."/>
            <person name="Lopez-Cantillo M."/>
            <person name="Molina-Mora J."/>
            <person name="Collado L."/>
        </authorList>
    </citation>
    <scope>NUCLEOTIDE SEQUENCE</scope>
    <source>
        <strain evidence="17">FR1p153A2</strain>
    </source>
</reference>
<gene>
    <name evidence="17" type="ORF">PT517_09465</name>
</gene>
<dbReference type="Proteomes" id="UP001237501">
    <property type="component" value="Unassembled WGS sequence"/>
</dbReference>
<dbReference type="SUPFAM" id="SSF81665">
    <property type="entry name" value="Calcium ATPase, transmembrane domain M"/>
    <property type="match status" value="1"/>
</dbReference>
<dbReference type="PRINTS" id="PR00119">
    <property type="entry name" value="CATATPASE"/>
</dbReference>
<sequence length="707" mass="78840">MKKVKLQNLDCASCALKIEKSLANMEELSNVKLNFSTSTLTFEQNTKKDILDKIEKEIQKIEKDVIILKEEIKIQKTFWQNLDKKLLIITLISFFLTYISYNHVENNYLKFAVYLVAYLLVGFDVLSKAFKNLTNARFFDENFLMSIATIGAFALGDFVEGIAVMVFYQIGEMFQKVAVNNSRDSINSLLDIKPEFANVKDGENIIQKAPEDVKIGDIILVKAGEKVPVDGILQNNDCSFDTSAITGEFKPKTIKENEEVLSGFINISTASYVKVTSLYKDSTIAKIIELIENASSKKANAEKFITKFASVYTPIVIALALILAFIPPLFIEGAIYSDWIERALVFLVISCPCALVVSIPLSFFSAIGAVSKKGVLVKGANYIEKLTEIQEIIFDKTGTLTKGVFQVTRVESFNLDENKLLEYTALVESFSTHPIAKAIVNAYDKELNLKEVSSCEELSGLGIKAKIKNKDILVGNERLLKQFGVEVKKEIKEELNIVYIAIDSKFEGFIVVSDIIKNEAKDFINELKKLNISKTYMLTGDKKEVALKVANDLQIDEVKYELLPQDKLKSYEEIKNKTNKITAFVGDGINDAPTLANSDVGFAMGKVGSDLAIKSADIVVLNDNLNSISDAIKIAKKTKTIVYQNIIFIMFIKVIFLVLGADAIIGMKEAIFADMGVALIAIFNSMRILKTIEEKPKKDSFCSYKKS</sequence>
<dbReference type="InterPro" id="IPR036412">
    <property type="entry name" value="HAD-like_sf"/>
</dbReference>
<dbReference type="Pfam" id="PF00403">
    <property type="entry name" value="HMA"/>
    <property type="match status" value="1"/>
</dbReference>
<evidence type="ECO:0000256" key="3">
    <source>
        <dbReference type="ARBA" id="ARBA00006024"/>
    </source>
</evidence>
<dbReference type="GO" id="GO:0005886">
    <property type="term" value="C:plasma membrane"/>
    <property type="evidence" value="ECO:0007669"/>
    <property type="project" value="UniProtKB-SubCell"/>
</dbReference>
<dbReference type="Pfam" id="PF00122">
    <property type="entry name" value="E1-E2_ATPase"/>
    <property type="match status" value="1"/>
</dbReference>
<keyword evidence="7 14" id="KW-0547">Nucleotide-binding</keyword>
<feature type="transmembrane region" description="Helical" evidence="14">
    <location>
        <begin position="111"/>
        <end position="130"/>
    </location>
</feature>
<dbReference type="InterPro" id="IPR051014">
    <property type="entry name" value="Cation_Transport_ATPase_IB"/>
</dbReference>
<feature type="transmembrane region" description="Helical" evidence="14">
    <location>
        <begin position="642"/>
        <end position="665"/>
    </location>
</feature>
<dbReference type="Gene3D" id="2.70.150.10">
    <property type="entry name" value="Calcium-transporting ATPase, cytoplasmic transduction domain A"/>
    <property type="match status" value="1"/>
</dbReference>
<evidence type="ECO:0000256" key="8">
    <source>
        <dbReference type="ARBA" id="ARBA00022840"/>
    </source>
</evidence>
<dbReference type="InterPro" id="IPR023299">
    <property type="entry name" value="ATPase_P-typ_cyto_dom_N"/>
</dbReference>
<organism evidence="17 18">
    <name type="scientific">Aliarcobacter butzleri</name>
    <dbReference type="NCBI Taxonomy" id="28197"/>
    <lineage>
        <taxon>Bacteria</taxon>
        <taxon>Pseudomonadati</taxon>
        <taxon>Campylobacterota</taxon>
        <taxon>Epsilonproteobacteria</taxon>
        <taxon>Campylobacterales</taxon>
        <taxon>Arcobacteraceae</taxon>
        <taxon>Aliarcobacter</taxon>
    </lineage>
</organism>
<evidence type="ECO:0000313" key="18">
    <source>
        <dbReference type="Proteomes" id="UP001237501"/>
    </source>
</evidence>
<keyword evidence="14" id="KW-1003">Cell membrane</keyword>
<comment type="caution">
    <text evidence="17">The sequence shown here is derived from an EMBL/GenBank/DDBJ whole genome shotgun (WGS) entry which is preliminary data.</text>
</comment>
<protein>
    <recommendedName>
        <fullName evidence="12">P-type Zn(2+) transporter</fullName>
        <ecNumber evidence="12">7.2.2.12</ecNumber>
    </recommendedName>
</protein>
<comment type="catalytic activity">
    <reaction evidence="13">
        <text>Zn(2+)(in) + ATP + H2O = Zn(2+)(out) + ADP + phosphate + H(+)</text>
        <dbReference type="Rhea" id="RHEA:20621"/>
        <dbReference type="ChEBI" id="CHEBI:15377"/>
        <dbReference type="ChEBI" id="CHEBI:15378"/>
        <dbReference type="ChEBI" id="CHEBI:29105"/>
        <dbReference type="ChEBI" id="CHEBI:30616"/>
        <dbReference type="ChEBI" id="CHEBI:43474"/>
        <dbReference type="ChEBI" id="CHEBI:456216"/>
        <dbReference type="EC" id="7.2.2.12"/>
    </reaction>
</comment>
<comment type="similarity">
    <text evidence="3 14">Belongs to the cation transport ATPase (P-type) (TC 3.A.3) family. Type IB subfamily.</text>
</comment>
<dbReference type="GO" id="GO:0016887">
    <property type="term" value="F:ATP hydrolysis activity"/>
    <property type="evidence" value="ECO:0007669"/>
    <property type="project" value="InterPro"/>
</dbReference>
<keyword evidence="8 14" id="KW-0067">ATP-binding</keyword>
<evidence type="ECO:0000259" key="16">
    <source>
        <dbReference type="PROSITE" id="PS50846"/>
    </source>
</evidence>
<dbReference type="Gene3D" id="3.40.1110.10">
    <property type="entry name" value="Calcium-transporting ATPase, cytoplasmic domain N"/>
    <property type="match status" value="1"/>
</dbReference>
<dbReference type="RefSeq" id="WP_152060563.1">
    <property type="nucleotide sequence ID" value="NZ_CABVSN010000049.1"/>
</dbReference>
<keyword evidence="6 14" id="KW-0479">Metal-binding</keyword>
<keyword evidence="15" id="KW-0175">Coiled coil</keyword>
<feature type="domain" description="HMA" evidence="16">
    <location>
        <begin position="1"/>
        <end position="66"/>
    </location>
</feature>
<evidence type="ECO:0000256" key="5">
    <source>
        <dbReference type="ARBA" id="ARBA00022692"/>
    </source>
</evidence>
<name>A0AAW6VJI5_9BACT</name>
<feature type="transmembrane region" description="Helical" evidence="14">
    <location>
        <begin position="671"/>
        <end position="689"/>
    </location>
</feature>
<dbReference type="SUPFAM" id="SSF55008">
    <property type="entry name" value="HMA, heavy metal-associated domain"/>
    <property type="match status" value="1"/>
</dbReference>
<evidence type="ECO:0000256" key="13">
    <source>
        <dbReference type="ARBA" id="ARBA00047308"/>
    </source>
</evidence>
<dbReference type="InterPro" id="IPR001757">
    <property type="entry name" value="P_typ_ATPase"/>
</dbReference>
<comment type="subcellular location">
    <subcellularLocation>
        <location evidence="2 14">Cell membrane</location>
    </subcellularLocation>
    <subcellularLocation>
        <location evidence="1">Membrane</location>
        <topology evidence="1">Multi-pass membrane protein</topology>
    </subcellularLocation>
</comment>
<dbReference type="PROSITE" id="PS00154">
    <property type="entry name" value="ATPASE_E1_E2"/>
    <property type="match status" value="1"/>
</dbReference>
<dbReference type="PANTHER" id="PTHR48085:SF5">
    <property type="entry name" value="CADMIUM_ZINC-TRANSPORTING ATPASE HMA4-RELATED"/>
    <property type="match status" value="1"/>
</dbReference>
<dbReference type="EMBL" id="JAQTJK010000012">
    <property type="protein sequence ID" value="MDK2042000.1"/>
    <property type="molecule type" value="Genomic_DNA"/>
</dbReference>
<dbReference type="InterPro" id="IPR023214">
    <property type="entry name" value="HAD_sf"/>
</dbReference>
<evidence type="ECO:0000256" key="9">
    <source>
        <dbReference type="ARBA" id="ARBA00022967"/>
    </source>
</evidence>
<dbReference type="InterPro" id="IPR036163">
    <property type="entry name" value="HMA_dom_sf"/>
</dbReference>
<evidence type="ECO:0000256" key="10">
    <source>
        <dbReference type="ARBA" id="ARBA00022989"/>
    </source>
</evidence>
<dbReference type="InterPro" id="IPR059000">
    <property type="entry name" value="ATPase_P-type_domA"/>
</dbReference>
<dbReference type="InterPro" id="IPR023298">
    <property type="entry name" value="ATPase_P-typ_TM_dom_sf"/>
</dbReference>
<dbReference type="EC" id="7.2.2.12" evidence="12"/>
<evidence type="ECO:0000256" key="7">
    <source>
        <dbReference type="ARBA" id="ARBA00022741"/>
    </source>
</evidence>
<dbReference type="SFLD" id="SFLDG00002">
    <property type="entry name" value="C1.7:_P-type_atpase_like"/>
    <property type="match status" value="1"/>
</dbReference>
<dbReference type="InterPro" id="IPR018303">
    <property type="entry name" value="ATPase_P-typ_P_site"/>
</dbReference>
<dbReference type="SFLD" id="SFLDF00027">
    <property type="entry name" value="p-type_atpase"/>
    <property type="match status" value="1"/>
</dbReference>
<dbReference type="InterPro" id="IPR027256">
    <property type="entry name" value="P-typ_ATPase_IB"/>
</dbReference>
<dbReference type="AlphaFoldDB" id="A0AAW6VJI5"/>
<dbReference type="SUPFAM" id="SSF81653">
    <property type="entry name" value="Calcium ATPase, transduction domain A"/>
    <property type="match status" value="1"/>
</dbReference>
<accession>A0AAW6VJI5</accession>
<evidence type="ECO:0000256" key="11">
    <source>
        <dbReference type="ARBA" id="ARBA00023136"/>
    </source>
</evidence>
<feature type="transmembrane region" description="Helical" evidence="14">
    <location>
        <begin position="86"/>
        <end position="104"/>
    </location>
</feature>
<dbReference type="SUPFAM" id="SSF56784">
    <property type="entry name" value="HAD-like"/>
    <property type="match status" value="1"/>
</dbReference>
<keyword evidence="9" id="KW-1278">Translocase</keyword>
<keyword evidence="4" id="KW-0597">Phosphoprotein</keyword>
<proteinExistence type="inferred from homology"/>